<proteinExistence type="inferred from homology"/>
<keyword evidence="5" id="KW-0812">Transmembrane</keyword>
<keyword evidence="3 4" id="KW-0349">Heme</keyword>
<keyword evidence="4" id="KW-0560">Oxidoreductase</keyword>
<keyword evidence="7" id="KW-1185">Reference proteome</keyword>
<dbReference type="OrthoDB" id="2789670at2759"/>
<dbReference type="SUPFAM" id="SSF48264">
    <property type="entry name" value="Cytochrome P450"/>
    <property type="match status" value="1"/>
</dbReference>
<name>A0A9W4WIT7_9GLOM</name>
<comment type="caution">
    <text evidence="6">The sequence shown here is derived from an EMBL/GenBank/DDBJ whole genome shotgun (WGS) entry which is preliminary data.</text>
</comment>
<dbReference type="Pfam" id="PF00067">
    <property type="entry name" value="p450"/>
    <property type="match status" value="1"/>
</dbReference>
<dbReference type="GO" id="GO:0016705">
    <property type="term" value="F:oxidoreductase activity, acting on paired donors, with incorporation or reduction of molecular oxygen"/>
    <property type="evidence" value="ECO:0007669"/>
    <property type="project" value="InterPro"/>
</dbReference>
<comment type="cofactor">
    <cofactor evidence="3">
        <name>heme</name>
        <dbReference type="ChEBI" id="CHEBI:30413"/>
    </cofactor>
</comment>
<evidence type="ECO:0000256" key="2">
    <source>
        <dbReference type="ARBA" id="ARBA00023004"/>
    </source>
</evidence>
<accession>A0A9W4WIT7</accession>
<dbReference type="InterPro" id="IPR002401">
    <property type="entry name" value="Cyt_P450_E_grp-I"/>
</dbReference>
<dbReference type="GO" id="GO:0004497">
    <property type="term" value="F:monooxygenase activity"/>
    <property type="evidence" value="ECO:0007669"/>
    <property type="project" value="UniProtKB-KW"/>
</dbReference>
<keyword evidence="4" id="KW-0503">Monooxygenase</keyword>
<protein>
    <submittedName>
        <fullName evidence="6">19633_t:CDS:1</fullName>
    </submittedName>
</protein>
<dbReference type="Gene3D" id="1.10.630.10">
    <property type="entry name" value="Cytochrome P450"/>
    <property type="match status" value="1"/>
</dbReference>
<dbReference type="PANTHER" id="PTHR24301">
    <property type="entry name" value="THROMBOXANE-A SYNTHASE"/>
    <property type="match status" value="1"/>
</dbReference>
<comment type="similarity">
    <text evidence="4">Belongs to the cytochrome P450 family.</text>
</comment>
<evidence type="ECO:0000256" key="1">
    <source>
        <dbReference type="ARBA" id="ARBA00022723"/>
    </source>
</evidence>
<evidence type="ECO:0000256" key="5">
    <source>
        <dbReference type="SAM" id="Phobius"/>
    </source>
</evidence>
<dbReference type="PROSITE" id="PS00086">
    <property type="entry name" value="CYTOCHROME_P450"/>
    <property type="match status" value="1"/>
</dbReference>
<keyword evidence="5" id="KW-0472">Membrane</keyword>
<keyword evidence="5" id="KW-1133">Transmembrane helix</keyword>
<keyword evidence="2 3" id="KW-0408">Iron</keyword>
<dbReference type="InterPro" id="IPR036396">
    <property type="entry name" value="Cyt_P450_sf"/>
</dbReference>
<dbReference type="Proteomes" id="UP001153678">
    <property type="component" value="Unassembled WGS sequence"/>
</dbReference>
<sequence>MKIINSLEKKDFIGIIVSIILVYIARFYYKYLTRPNPLPGPVPLPIVGNLLSIFFYAKGDMTQWLKSLQEKHGDIFETYIGSFRRIVLARADYIEKLMSPSTKSNYVLRTEHMPAFDELNISGKGFFFNRDIPTWRFNRQILSQVVLTPSFSKEALHRNQIIFNELNEYWKEIGQDVPIDFSKWIHKFITESIFQLAIGLKVGTLAKYFNDSVELSKRKYIEPNPIDENIINFDQMIEARLRNSQFVFNVPAFIRRTIFKKRNDEIHKNRNESRKIMMKIIDLRRKEIEDDKELGSDMLTLLITANTEQIDEQHSKPLTNDQIFQILIEAIIGGIETTTNLLCFIVFHIAHYPNVLARLREELDTIYGSEKNHQISMEDLSKMRYTDSIIKECARLINPSKLFQRNSSLPDTMIGREWPANTAFFAYIEGIHHNPIHWKDPLKFNPDRFMEPEPQKNTFLTFGGGVRICPGRKLALVTMKCLISLIYRNLDISLVDMDAPLKLRKDLVNSCTELKIRVKQREAHVNV</sequence>
<dbReference type="PRINTS" id="PR00463">
    <property type="entry name" value="EP450I"/>
</dbReference>
<dbReference type="GO" id="GO:0020037">
    <property type="term" value="F:heme binding"/>
    <property type="evidence" value="ECO:0007669"/>
    <property type="project" value="InterPro"/>
</dbReference>
<dbReference type="AlphaFoldDB" id="A0A9W4WIT7"/>
<dbReference type="GO" id="GO:0005506">
    <property type="term" value="F:iron ion binding"/>
    <property type="evidence" value="ECO:0007669"/>
    <property type="project" value="InterPro"/>
</dbReference>
<dbReference type="PANTHER" id="PTHR24301:SF2">
    <property type="entry name" value="THROMBOXANE-A SYNTHASE"/>
    <property type="match status" value="1"/>
</dbReference>
<feature type="transmembrane region" description="Helical" evidence="5">
    <location>
        <begin position="12"/>
        <end position="29"/>
    </location>
</feature>
<evidence type="ECO:0000256" key="4">
    <source>
        <dbReference type="RuleBase" id="RU000461"/>
    </source>
</evidence>
<evidence type="ECO:0000313" key="6">
    <source>
        <dbReference type="EMBL" id="CAI2164964.1"/>
    </source>
</evidence>
<gene>
    <name evidence="6" type="ORF">FWILDA_LOCUS1833</name>
</gene>
<reference evidence="6" key="1">
    <citation type="submission" date="2022-08" db="EMBL/GenBank/DDBJ databases">
        <authorList>
            <person name="Kallberg Y."/>
            <person name="Tangrot J."/>
            <person name="Rosling A."/>
        </authorList>
    </citation>
    <scope>NUCLEOTIDE SEQUENCE</scope>
    <source>
        <strain evidence="6">Wild A</strain>
    </source>
</reference>
<dbReference type="PRINTS" id="PR00385">
    <property type="entry name" value="P450"/>
</dbReference>
<dbReference type="InterPro" id="IPR001128">
    <property type="entry name" value="Cyt_P450"/>
</dbReference>
<feature type="binding site" description="axial binding residue" evidence="3">
    <location>
        <position position="469"/>
    </location>
    <ligand>
        <name>heme</name>
        <dbReference type="ChEBI" id="CHEBI:30413"/>
    </ligand>
    <ligandPart>
        <name>Fe</name>
        <dbReference type="ChEBI" id="CHEBI:18248"/>
    </ligandPart>
</feature>
<organism evidence="6 7">
    <name type="scientific">Funneliformis geosporum</name>
    <dbReference type="NCBI Taxonomy" id="1117311"/>
    <lineage>
        <taxon>Eukaryota</taxon>
        <taxon>Fungi</taxon>
        <taxon>Fungi incertae sedis</taxon>
        <taxon>Mucoromycota</taxon>
        <taxon>Glomeromycotina</taxon>
        <taxon>Glomeromycetes</taxon>
        <taxon>Glomerales</taxon>
        <taxon>Glomeraceae</taxon>
        <taxon>Funneliformis</taxon>
    </lineage>
</organism>
<evidence type="ECO:0000256" key="3">
    <source>
        <dbReference type="PIRSR" id="PIRSR602401-1"/>
    </source>
</evidence>
<dbReference type="EMBL" id="CAMKVN010000189">
    <property type="protein sequence ID" value="CAI2164964.1"/>
    <property type="molecule type" value="Genomic_DNA"/>
</dbReference>
<keyword evidence="1 3" id="KW-0479">Metal-binding</keyword>
<evidence type="ECO:0000313" key="7">
    <source>
        <dbReference type="Proteomes" id="UP001153678"/>
    </source>
</evidence>
<dbReference type="InterPro" id="IPR017972">
    <property type="entry name" value="Cyt_P450_CS"/>
</dbReference>